<accession>A0A6J5KNY3</accession>
<proteinExistence type="predicted"/>
<reference evidence="1" key="1">
    <citation type="submission" date="2020-04" db="EMBL/GenBank/DDBJ databases">
        <authorList>
            <person name="Chiriac C."/>
            <person name="Salcher M."/>
            <person name="Ghai R."/>
            <person name="Kavagutti S V."/>
        </authorList>
    </citation>
    <scope>NUCLEOTIDE SEQUENCE</scope>
</reference>
<gene>
    <name evidence="1" type="ORF">UFOVP29_224</name>
</gene>
<dbReference type="EMBL" id="LR796167">
    <property type="protein sequence ID" value="CAB4123065.1"/>
    <property type="molecule type" value="Genomic_DNA"/>
</dbReference>
<organism evidence="1">
    <name type="scientific">uncultured Caudovirales phage</name>
    <dbReference type="NCBI Taxonomy" id="2100421"/>
    <lineage>
        <taxon>Viruses</taxon>
        <taxon>Duplodnaviria</taxon>
        <taxon>Heunggongvirae</taxon>
        <taxon>Uroviricota</taxon>
        <taxon>Caudoviricetes</taxon>
        <taxon>Peduoviridae</taxon>
        <taxon>Maltschvirus</taxon>
        <taxon>Maltschvirus maltsch</taxon>
    </lineage>
</organism>
<protein>
    <submittedName>
        <fullName evidence="1">Uncharacterized protein</fullName>
    </submittedName>
</protein>
<sequence length="95" mass="10913">MQISLQQEPALKPKISIIEELDRHVGSRNKHSVIENRVIHLVAAMANLCEQITSTYPAEESADLIRRLQRALLSNDEKKFTRKIAEHKQRDQGKV</sequence>
<evidence type="ECO:0000313" key="1">
    <source>
        <dbReference type="EMBL" id="CAB4123065.1"/>
    </source>
</evidence>
<name>A0A6J5KNY3_9CAUD</name>